<keyword evidence="2" id="KW-0328">Glycosyltransferase</keyword>
<feature type="transmembrane region" description="Helical" evidence="8">
    <location>
        <begin position="15"/>
        <end position="35"/>
    </location>
</feature>
<feature type="transmembrane region" description="Helical" evidence="8">
    <location>
        <begin position="352"/>
        <end position="373"/>
    </location>
</feature>
<sequence>MTKIIDILLNRSFNILFPIALGTFRILAYLLLRLIPSFFYKPYKQKHINKDDNNNYTKEDVTYIIPIYMPEEDLKMCLVSWIKNQPKEIILVPDISCEKEVTEIKNTVLEEMSENNIPNIRIISETRPGKRRALATGYENTNTEIIIFVDDDVWHCDTMLENLIIPFNDKKRNTGGVGPGQICRSKRKKYNIWEIIMDMRLFQRYLEIKATTFFGGGSPCIAGRTMAWRKSMLDETNFVEDFLNETFMGKKQLSGDDKYLTRLCINSDYGMYHQMSKDCYVSTRFEDPPVLFYQLLRWGRNTIRSDIKLICLERKVWCKYPFLAVVMVDRFLTPFTMFIGLILALVYGNIELFYLILLYIFVIRTFKLIPYFTYFKPKLKYNYRFIPYVPIFILATYAGALLKLWALFSLNNRKWGNREVKVNDNDEIVRTGIMENFNQEEILDEINMEEIDIVDICIIDDNELKKNEFSNINPERQEILLQLENRIIDF</sequence>
<dbReference type="PANTHER" id="PTHR47844:SF1">
    <property type="entry name" value="EXOSTOSIN-LIKE 2"/>
    <property type="match status" value="1"/>
</dbReference>
<dbReference type="GO" id="GO:0016020">
    <property type="term" value="C:membrane"/>
    <property type="evidence" value="ECO:0007669"/>
    <property type="project" value="UniProtKB-SubCell"/>
</dbReference>
<evidence type="ECO:0008006" key="10">
    <source>
        <dbReference type="Google" id="ProtNLM"/>
    </source>
</evidence>
<evidence type="ECO:0000256" key="2">
    <source>
        <dbReference type="ARBA" id="ARBA00022676"/>
    </source>
</evidence>
<reference evidence="9" key="1">
    <citation type="submission" date="2018-05" db="EMBL/GenBank/DDBJ databases">
        <authorList>
            <person name="Lanie J.A."/>
            <person name="Ng W.-L."/>
            <person name="Kazmierczak K.M."/>
            <person name="Andrzejewski T.M."/>
            <person name="Davidsen T.M."/>
            <person name="Wayne K.J."/>
            <person name="Tettelin H."/>
            <person name="Glass J.I."/>
            <person name="Rusch D."/>
            <person name="Podicherti R."/>
            <person name="Tsui H.-C.T."/>
            <person name="Winkler M.E."/>
        </authorList>
    </citation>
    <scope>NUCLEOTIDE SEQUENCE</scope>
</reference>
<proteinExistence type="predicted"/>
<feature type="transmembrane region" description="Helical" evidence="8">
    <location>
        <begin position="322"/>
        <end position="346"/>
    </location>
</feature>
<protein>
    <recommendedName>
        <fullName evidence="10">Glycosyltransferase 2-like domain-containing protein</fullName>
    </recommendedName>
</protein>
<evidence type="ECO:0000313" key="9">
    <source>
        <dbReference type="EMBL" id="SVA93940.1"/>
    </source>
</evidence>
<dbReference type="InterPro" id="IPR029044">
    <property type="entry name" value="Nucleotide-diphossugar_trans"/>
</dbReference>
<name>A0A381ZXH2_9ZZZZ</name>
<evidence type="ECO:0000256" key="4">
    <source>
        <dbReference type="ARBA" id="ARBA00022692"/>
    </source>
</evidence>
<gene>
    <name evidence="9" type="ORF">METZ01_LOCUS146794</name>
</gene>
<dbReference type="AlphaFoldDB" id="A0A381ZXH2"/>
<dbReference type="SUPFAM" id="SSF53448">
    <property type="entry name" value="Nucleotide-diphospho-sugar transferases"/>
    <property type="match status" value="1"/>
</dbReference>
<keyword evidence="4 8" id="KW-0812">Transmembrane</keyword>
<keyword evidence="3" id="KW-0808">Transferase</keyword>
<dbReference type="PANTHER" id="PTHR47844">
    <property type="entry name" value="SYNTHASE CPS1, PUTATIVE (AFU_ORTHOLOGUE AFUA_7G02500)-RELATED"/>
    <property type="match status" value="1"/>
</dbReference>
<evidence type="ECO:0000256" key="6">
    <source>
        <dbReference type="ARBA" id="ARBA00023136"/>
    </source>
</evidence>
<evidence type="ECO:0000256" key="1">
    <source>
        <dbReference type="ARBA" id="ARBA00004370"/>
    </source>
</evidence>
<dbReference type="InterPro" id="IPR052427">
    <property type="entry name" value="Glycosyltrans_GT2/GT47"/>
</dbReference>
<evidence type="ECO:0000256" key="8">
    <source>
        <dbReference type="SAM" id="Phobius"/>
    </source>
</evidence>
<evidence type="ECO:0000256" key="7">
    <source>
        <dbReference type="ARBA" id="ARBA00023180"/>
    </source>
</evidence>
<dbReference type="Pfam" id="PF13641">
    <property type="entry name" value="Glyco_tranf_2_3"/>
    <property type="match status" value="1"/>
</dbReference>
<organism evidence="9">
    <name type="scientific">marine metagenome</name>
    <dbReference type="NCBI Taxonomy" id="408172"/>
    <lineage>
        <taxon>unclassified sequences</taxon>
        <taxon>metagenomes</taxon>
        <taxon>ecological metagenomes</taxon>
    </lineage>
</organism>
<evidence type="ECO:0000256" key="5">
    <source>
        <dbReference type="ARBA" id="ARBA00022989"/>
    </source>
</evidence>
<keyword evidence="5 8" id="KW-1133">Transmembrane helix</keyword>
<dbReference type="Gene3D" id="3.90.550.10">
    <property type="entry name" value="Spore Coat Polysaccharide Biosynthesis Protein SpsA, Chain A"/>
    <property type="match status" value="1"/>
</dbReference>
<accession>A0A381ZXH2</accession>
<evidence type="ECO:0000256" key="3">
    <source>
        <dbReference type="ARBA" id="ARBA00022679"/>
    </source>
</evidence>
<keyword evidence="6 8" id="KW-0472">Membrane</keyword>
<comment type="subcellular location">
    <subcellularLocation>
        <location evidence="1">Membrane</location>
    </subcellularLocation>
</comment>
<keyword evidence="7" id="KW-0325">Glycoprotein</keyword>
<feature type="transmembrane region" description="Helical" evidence="8">
    <location>
        <begin position="385"/>
        <end position="408"/>
    </location>
</feature>
<dbReference type="GO" id="GO:0016757">
    <property type="term" value="F:glycosyltransferase activity"/>
    <property type="evidence" value="ECO:0007669"/>
    <property type="project" value="UniProtKB-KW"/>
</dbReference>
<dbReference type="EMBL" id="UINC01023052">
    <property type="protein sequence ID" value="SVA93940.1"/>
    <property type="molecule type" value="Genomic_DNA"/>
</dbReference>